<dbReference type="EMBL" id="BJYT01000004">
    <property type="protein sequence ID" value="GEO08904.1"/>
    <property type="molecule type" value="Genomic_DNA"/>
</dbReference>
<dbReference type="Pfam" id="PF00903">
    <property type="entry name" value="Glyoxalase"/>
    <property type="match status" value="1"/>
</dbReference>
<dbReference type="OrthoDB" id="9795306at2"/>
<proteinExistence type="predicted"/>
<dbReference type="InterPro" id="IPR037523">
    <property type="entry name" value="VOC_core"/>
</dbReference>
<dbReference type="SUPFAM" id="SSF54593">
    <property type="entry name" value="Glyoxalase/Bleomycin resistance protein/Dihydroxybiphenyl dioxygenase"/>
    <property type="match status" value="1"/>
</dbReference>
<gene>
    <name evidence="2" type="ORF">SAE01_14000</name>
</gene>
<comment type="caution">
    <text evidence="2">The sequence shown here is derived from an EMBL/GenBank/DDBJ whole genome shotgun (WGS) entry which is preliminary data.</text>
</comment>
<dbReference type="RefSeq" id="WP_147202963.1">
    <property type="nucleotide sequence ID" value="NZ_BJYT01000004.1"/>
</dbReference>
<dbReference type="AlphaFoldDB" id="A0A512BAB4"/>
<dbReference type="InterPro" id="IPR029068">
    <property type="entry name" value="Glyas_Bleomycin-R_OHBP_Dase"/>
</dbReference>
<dbReference type="PANTHER" id="PTHR34109:SF1">
    <property type="entry name" value="VOC DOMAIN-CONTAINING PROTEIN"/>
    <property type="match status" value="1"/>
</dbReference>
<keyword evidence="3" id="KW-1185">Reference proteome</keyword>
<dbReference type="Gene3D" id="3.10.180.10">
    <property type="entry name" value="2,3-Dihydroxybiphenyl 1,2-Dioxygenase, domain 1"/>
    <property type="match status" value="1"/>
</dbReference>
<organism evidence="2 3">
    <name type="scientific">Segetibacter aerophilus</name>
    <dbReference type="NCBI Taxonomy" id="670293"/>
    <lineage>
        <taxon>Bacteria</taxon>
        <taxon>Pseudomonadati</taxon>
        <taxon>Bacteroidota</taxon>
        <taxon>Chitinophagia</taxon>
        <taxon>Chitinophagales</taxon>
        <taxon>Chitinophagaceae</taxon>
        <taxon>Segetibacter</taxon>
    </lineage>
</organism>
<evidence type="ECO:0000313" key="3">
    <source>
        <dbReference type="Proteomes" id="UP000321513"/>
    </source>
</evidence>
<reference evidence="2 3" key="1">
    <citation type="submission" date="2019-07" db="EMBL/GenBank/DDBJ databases">
        <title>Whole genome shotgun sequence of Segetibacter aerophilus NBRC 106135.</title>
        <authorList>
            <person name="Hosoyama A."/>
            <person name="Uohara A."/>
            <person name="Ohji S."/>
            <person name="Ichikawa N."/>
        </authorList>
    </citation>
    <scope>NUCLEOTIDE SEQUENCE [LARGE SCALE GENOMIC DNA]</scope>
    <source>
        <strain evidence="2 3">NBRC 106135</strain>
    </source>
</reference>
<evidence type="ECO:0000259" key="1">
    <source>
        <dbReference type="PROSITE" id="PS51819"/>
    </source>
</evidence>
<dbReference type="CDD" id="cd07246">
    <property type="entry name" value="VOC_like"/>
    <property type="match status" value="1"/>
</dbReference>
<sequence length="131" mass="14538">MPEPQKTTFAPQLNIQSGVTNIDFYINGFGAIELRKWLNDDSSIHVAELSIDGAVFHLHEETLRLGSFSPERHGGTTTTVGLFVPDVDAFIARAIAAGATEISPAQDYDYGYRQAKIKDPFGHLWMIEMKI</sequence>
<accession>A0A512BAB4</accession>
<feature type="domain" description="VOC" evidence="1">
    <location>
        <begin position="6"/>
        <end position="130"/>
    </location>
</feature>
<name>A0A512BAB4_9BACT</name>
<dbReference type="PROSITE" id="PS51819">
    <property type="entry name" value="VOC"/>
    <property type="match status" value="1"/>
</dbReference>
<dbReference type="PANTHER" id="PTHR34109">
    <property type="entry name" value="BNAUNNG04460D PROTEIN-RELATED"/>
    <property type="match status" value="1"/>
</dbReference>
<protein>
    <recommendedName>
        <fullName evidence="1">VOC domain-containing protein</fullName>
    </recommendedName>
</protein>
<dbReference type="InterPro" id="IPR004360">
    <property type="entry name" value="Glyas_Fos-R_dOase_dom"/>
</dbReference>
<evidence type="ECO:0000313" key="2">
    <source>
        <dbReference type="EMBL" id="GEO08904.1"/>
    </source>
</evidence>
<dbReference type="Proteomes" id="UP000321513">
    <property type="component" value="Unassembled WGS sequence"/>
</dbReference>